<dbReference type="InterPro" id="IPR050490">
    <property type="entry name" value="Bact_solute-bd_prot1"/>
</dbReference>
<feature type="chain" id="PRO_5016334414" description="ABC transporter substrate-binding protein" evidence="3">
    <location>
        <begin position="25"/>
        <end position="537"/>
    </location>
</feature>
<evidence type="ECO:0000256" key="1">
    <source>
        <dbReference type="ARBA" id="ARBA00022729"/>
    </source>
</evidence>
<dbReference type="PANTHER" id="PTHR43649">
    <property type="entry name" value="ARABINOSE-BINDING PROTEIN-RELATED"/>
    <property type="match status" value="1"/>
</dbReference>
<sequence length="537" mass="60197">MKMFPKAAVLLVSSALLASACGKAENGASPSPSSANGNASPSPAAAEKKEKLELKWMVQAPNGVSLPSADKDFVKKAIDEKFNVDLKIEFMQDGQDYRNKLNMKISSGDIPDMFIASGTDSLKYAQDKVLIDISGVVTPQTMPNYFKYWIAEDVLKRYQVLDMNVRAPKPFAKKQYYSYYVRKDWLDKLGLKMPETYDDMITVMKAFVEKDPDGNGKNDTYGMTAGGNGANVVRDFPEFFKNGIIAGFYLDNGQFIDSGTDIRMGQALDDLKKSMDMKLYDPNWFLNKGDQVENAIVQGKVGIFLGTTREAALDNYAVSYQKKTKDVTGDQKADWQPFHPWANSGVFTEPLPGYPFLFSVKTPEAKVKRSTEILDWLSGEEGFLLTHYGLEGVHYKKSGNKIELIPDAIKKDIADNGNFLDIYGFFTPAEPQSLGLEVVDPRETDRDRAILAKISSYKYLPSIGTSVSVKEGMDLASVRKQMNLYQSKILFEEKDASSWPKYREELMNKYGGKQIFEYYAEQITKAHGKTFTFKADN</sequence>
<dbReference type="OrthoDB" id="9787283at2"/>
<name>A0A329MKE9_9BACL</name>
<keyword evidence="5" id="KW-1185">Reference proteome</keyword>
<dbReference type="PANTHER" id="PTHR43649:SF33">
    <property type="entry name" value="POLYGALACTURONAN_RHAMNOGALACTURONAN-BINDING PROTEIN YTCQ"/>
    <property type="match status" value="1"/>
</dbReference>
<evidence type="ECO:0000256" key="2">
    <source>
        <dbReference type="SAM" id="MobiDB-lite"/>
    </source>
</evidence>
<evidence type="ECO:0008006" key="6">
    <source>
        <dbReference type="Google" id="ProtNLM"/>
    </source>
</evidence>
<dbReference type="SUPFAM" id="SSF53850">
    <property type="entry name" value="Periplasmic binding protein-like II"/>
    <property type="match status" value="1"/>
</dbReference>
<proteinExistence type="predicted"/>
<evidence type="ECO:0000313" key="4">
    <source>
        <dbReference type="EMBL" id="RAV20285.1"/>
    </source>
</evidence>
<feature type="signal peptide" evidence="3">
    <location>
        <begin position="1"/>
        <end position="24"/>
    </location>
</feature>
<accession>A0A329MKE9</accession>
<reference evidence="4 5" key="1">
    <citation type="journal article" date="2009" name="Int. J. Syst. Evol. Microbiol.">
        <title>Paenibacillus contaminans sp. nov., isolated from a contaminated laboratory plate.</title>
        <authorList>
            <person name="Chou J.H."/>
            <person name="Lee J.H."/>
            <person name="Lin M.C."/>
            <person name="Chang P.S."/>
            <person name="Arun A.B."/>
            <person name="Young C.C."/>
            <person name="Chen W.M."/>
        </authorList>
    </citation>
    <scope>NUCLEOTIDE SEQUENCE [LARGE SCALE GENOMIC DNA]</scope>
    <source>
        <strain evidence="4 5">CKOBP-6</strain>
    </source>
</reference>
<organism evidence="4 5">
    <name type="scientific">Paenibacillus contaminans</name>
    <dbReference type="NCBI Taxonomy" id="450362"/>
    <lineage>
        <taxon>Bacteria</taxon>
        <taxon>Bacillati</taxon>
        <taxon>Bacillota</taxon>
        <taxon>Bacilli</taxon>
        <taxon>Bacillales</taxon>
        <taxon>Paenibacillaceae</taxon>
        <taxon>Paenibacillus</taxon>
    </lineage>
</organism>
<feature type="region of interest" description="Disordered" evidence="2">
    <location>
        <begin position="23"/>
        <end position="46"/>
    </location>
</feature>
<comment type="caution">
    <text evidence="4">The sequence shown here is derived from an EMBL/GenBank/DDBJ whole genome shotgun (WGS) entry which is preliminary data.</text>
</comment>
<protein>
    <recommendedName>
        <fullName evidence="6">ABC transporter substrate-binding protein</fullName>
    </recommendedName>
</protein>
<keyword evidence="1 3" id="KW-0732">Signal</keyword>
<dbReference type="Proteomes" id="UP000250369">
    <property type="component" value="Unassembled WGS sequence"/>
</dbReference>
<dbReference type="PROSITE" id="PS51257">
    <property type="entry name" value="PROKAR_LIPOPROTEIN"/>
    <property type="match status" value="1"/>
</dbReference>
<gene>
    <name evidence="4" type="ORF">DQG23_15010</name>
</gene>
<evidence type="ECO:0000313" key="5">
    <source>
        <dbReference type="Proteomes" id="UP000250369"/>
    </source>
</evidence>
<dbReference type="EMBL" id="QMFB01000008">
    <property type="protein sequence ID" value="RAV20285.1"/>
    <property type="molecule type" value="Genomic_DNA"/>
</dbReference>
<dbReference type="RefSeq" id="WP_113031680.1">
    <property type="nucleotide sequence ID" value="NZ_QMFB01000008.1"/>
</dbReference>
<evidence type="ECO:0000256" key="3">
    <source>
        <dbReference type="SAM" id="SignalP"/>
    </source>
</evidence>
<feature type="compositionally biased region" description="Low complexity" evidence="2">
    <location>
        <begin position="23"/>
        <end position="45"/>
    </location>
</feature>
<dbReference type="Gene3D" id="3.40.190.10">
    <property type="entry name" value="Periplasmic binding protein-like II"/>
    <property type="match status" value="2"/>
</dbReference>
<dbReference type="AlphaFoldDB" id="A0A329MKE9"/>